<proteinExistence type="predicted"/>
<dbReference type="EMBL" id="ACIS01000004">
    <property type="protein sequence ID" value="EEG08834.1"/>
    <property type="molecule type" value="Genomic_DNA"/>
</dbReference>
<sequence length="340" mass="37028">MRSAAEVLLKEVRANPAKFAELAKTRSQDPGSAANGGDLGFFGRGAMVKPFEDVAFRMQPGQISELVETEFGFHILKLDEVKQPVFAAVKGEVEQRLKRQKAAAQFRAASEKLGELAYQQADSLKAISDQLKLSPQHSDWLVRGKPASDPVLNNPKLLEAAFSDDVLKGKHNSEPVDLGKNTLVVVRVAEHQPERQQTLAEVQNVIKAELVRREGAKLAEKRGDALLTELKAGKNIDSQPWEPAQTVSRRSFGALSLPEVRAVFAASATKLPAFAGVKQDGGNYVVYRIDKVIPAPAPSLAERSQLSGLIGEMNANAQVASYLEALREKYKVTLSQQPAE</sequence>
<keyword evidence="9" id="KW-0697">Rotamase</keyword>
<feature type="domain" description="PpiC" evidence="10">
    <location>
        <begin position="1"/>
        <end position="80"/>
    </location>
</feature>
<evidence type="ECO:0000313" key="12">
    <source>
        <dbReference type="Proteomes" id="UP000003165"/>
    </source>
</evidence>
<dbReference type="PROSITE" id="PS01096">
    <property type="entry name" value="PPIC_PPIASE_1"/>
    <property type="match status" value="1"/>
</dbReference>
<dbReference type="Proteomes" id="UP000003165">
    <property type="component" value="Unassembled WGS sequence"/>
</dbReference>
<comment type="caution">
    <text evidence="11">The sequence shown here is derived from an EMBL/GenBank/DDBJ whole genome shotgun (WGS) entry which is preliminary data.</text>
</comment>
<dbReference type="SUPFAM" id="SSF54534">
    <property type="entry name" value="FKBP-like"/>
    <property type="match status" value="1"/>
</dbReference>
<dbReference type="eggNOG" id="COG0760">
    <property type="taxonomic scope" value="Bacteria"/>
</dbReference>
<evidence type="ECO:0000256" key="1">
    <source>
        <dbReference type="ARBA" id="ARBA00004382"/>
    </source>
</evidence>
<keyword evidence="3" id="KW-0997">Cell inner membrane</keyword>
<dbReference type="InterPro" id="IPR052029">
    <property type="entry name" value="PpiD_chaperone"/>
</dbReference>
<dbReference type="InterPro" id="IPR000297">
    <property type="entry name" value="PPIase_PpiC"/>
</dbReference>
<name>B9Z2N1_9NEIS</name>
<dbReference type="InterPro" id="IPR023058">
    <property type="entry name" value="PPIase_PpiC_CS"/>
</dbReference>
<reference evidence="11 12" key="1">
    <citation type="submission" date="2009-02" db="EMBL/GenBank/DDBJ databases">
        <title>Sequencing of the draft genome and assembly of Lutiella nitroferrum 2002.</title>
        <authorList>
            <consortium name="US DOE Joint Genome Institute (JGI-PGF)"/>
            <person name="Lucas S."/>
            <person name="Copeland A."/>
            <person name="Lapidus A."/>
            <person name="Glavina del Rio T."/>
            <person name="Tice H."/>
            <person name="Bruce D."/>
            <person name="Goodwin L."/>
            <person name="Pitluck S."/>
            <person name="Larimer F."/>
            <person name="Land M.L."/>
            <person name="Hauser L."/>
            <person name="Coates J.D."/>
        </authorList>
    </citation>
    <scope>NUCLEOTIDE SEQUENCE [LARGE SCALE GENOMIC DNA]</scope>
    <source>
        <strain evidence="11 12">2002</strain>
    </source>
</reference>
<dbReference type="GO" id="GO:0005886">
    <property type="term" value="C:plasma membrane"/>
    <property type="evidence" value="ECO:0007669"/>
    <property type="project" value="UniProtKB-SubCell"/>
</dbReference>
<evidence type="ECO:0000313" key="11">
    <source>
        <dbReference type="EMBL" id="EEG08834.1"/>
    </source>
</evidence>
<dbReference type="PANTHER" id="PTHR47529:SF1">
    <property type="entry name" value="PERIPLASMIC CHAPERONE PPID"/>
    <property type="match status" value="1"/>
</dbReference>
<evidence type="ECO:0000256" key="7">
    <source>
        <dbReference type="ARBA" id="ARBA00040743"/>
    </source>
</evidence>
<evidence type="ECO:0000256" key="5">
    <source>
        <dbReference type="ARBA" id="ARBA00023186"/>
    </source>
</evidence>
<keyword evidence="5" id="KW-0143">Chaperone</keyword>
<dbReference type="RefSeq" id="WP_008953614.1">
    <property type="nucleotide sequence ID" value="NZ_ACIS01000004.1"/>
</dbReference>
<evidence type="ECO:0000256" key="8">
    <source>
        <dbReference type="ARBA" id="ARBA00042775"/>
    </source>
</evidence>
<dbReference type="PROSITE" id="PS50198">
    <property type="entry name" value="PPIC_PPIASE_2"/>
    <property type="match status" value="1"/>
</dbReference>
<evidence type="ECO:0000256" key="3">
    <source>
        <dbReference type="ARBA" id="ARBA00022519"/>
    </source>
</evidence>
<comment type="subcellular location">
    <subcellularLocation>
        <location evidence="1">Cell inner membrane</location>
        <topology evidence="1">Single-pass type II membrane protein</topology>
        <orientation evidence="1">Periplasmic side</orientation>
    </subcellularLocation>
</comment>
<evidence type="ECO:0000256" key="6">
    <source>
        <dbReference type="ARBA" id="ARBA00023235"/>
    </source>
</evidence>
<protein>
    <recommendedName>
        <fullName evidence="7">Periplasmic chaperone PpiD</fullName>
    </recommendedName>
    <alternativeName>
        <fullName evidence="8">Periplasmic folding chaperone</fullName>
    </alternativeName>
</protein>
<dbReference type="Pfam" id="PF00639">
    <property type="entry name" value="Rotamase"/>
    <property type="match status" value="1"/>
</dbReference>
<gene>
    <name evidence="11" type="ORF">FuraDRAFT_1594</name>
</gene>
<evidence type="ECO:0000259" key="10">
    <source>
        <dbReference type="PROSITE" id="PS50198"/>
    </source>
</evidence>
<organism evidence="11 12">
    <name type="scientific">Pseudogulbenkiania ferrooxidans 2002</name>
    <dbReference type="NCBI Taxonomy" id="279714"/>
    <lineage>
        <taxon>Bacteria</taxon>
        <taxon>Pseudomonadati</taxon>
        <taxon>Pseudomonadota</taxon>
        <taxon>Betaproteobacteria</taxon>
        <taxon>Neisseriales</taxon>
        <taxon>Chromobacteriaceae</taxon>
        <taxon>Pseudogulbenkiania</taxon>
    </lineage>
</organism>
<accession>B9Z2N1</accession>
<keyword evidence="2" id="KW-1003">Cell membrane</keyword>
<dbReference type="AlphaFoldDB" id="B9Z2N1"/>
<keyword evidence="6 9" id="KW-0413">Isomerase</keyword>
<evidence type="ECO:0000256" key="4">
    <source>
        <dbReference type="ARBA" id="ARBA00023136"/>
    </source>
</evidence>
<evidence type="ECO:0000256" key="9">
    <source>
        <dbReference type="PROSITE-ProRule" id="PRU00278"/>
    </source>
</evidence>
<dbReference type="PANTHER" id="PTHR47529">
    <property type="entry name" value="PEPTIDYL-PROLYL CIS-TRANS ISOMERASE D"/>
    <property type="match status" value="1"/>
</dbReference>
<evidence type="ECO:0000256" key="2">
    <source>
        <dbReference type="ARBA" id="ARBA00022475"/>
    </source>
</evidence>
<dbReference type="Gene3D" id="3.10.50.40">
    <property type="match status" value="1"/>
</dbReference>
<dbReference type="GO" id="GO:0003755">
    <property type="term" value="F:peptidyl-prolyl cis-trans isomerase activity"/>
    <property type="evidence" value="ECO:0007669"/>
    <property type="project" value="UniProtKB-KW"/>
</dbReference>
<keyword evidence="12" id="KW-1185">Reference proteome</keyword>
<keyword evidence="4" id="KW-0472">Membrane</keyword>
<dbReference type="InterPro" id="IPR046357">
    <property type="entry name" value="PPIase_dom_sf"/>
</dbReference>